<dbReference type="Proteomes" id="UP000318053">
    <property type="component" value="Unassembled WGS sequence"/>
</dbReference>
<sequence>MQRDKPRELRRFRRNVSSRFWLANLLRESSLNLGAGVSICVLSCGAAGFAAADNGETSPAGTSGHQASEIRLMGADVRFMPIGQSSSCVKTAQEPGVSSSHPSQVELTEPSHCSAEELEPPQLVDAGVDVDKIVENIRRKSVSEKREAMPPGQANHPQILSIRRLELKSAPGKRVLATRTSESTPLTGPAPDAEPLARQQAVARVETPRLQWTAPSQPTKKTPEPKKLLPPSILVQSGGGEVAAPVESPPMDEQPAATVQVDAAEEPADPTTIASLPLLPVPNQQWVSSEANATIARSPRRHRPIAVVAPPTIAVAQSKARQPVRSQHDVPTRLAGYVRPSATSREATPAVAKTLTPTQRMMKEIHARYPDADVVLANVENRLVVRGNCDDRKQATEIIRLIRSQHLIPVDDQLIIR</sequence>
<gene>
    <name evidence="2" type="ORF">CA85_32950</name>
</gene>
<evidence type="ECO:0000313" key="3">
    <source>
        <dbReference type="Proteomes" id="UP000318053"/>
    </source>
</evidence>
<comment type="caution">
    <text evidence="2">The sequence shown here is derived from an EMBL/GenBank/DDBJ whole genome shotgun (WGS) entry which is preliminary data.</text>
</comment>
<dbReference type="RefSeq" id="WP_146392202.1">
    <property type="nucleotide sequence ID" value="NZ_SJPK01000007.1"/>
</dbReference>
<dbReference type="OrthoDB" id="292141at2"/>
<name>A0A5C5XS85_9BACT</name>
<proteinExistence type="predicted"/>
<feature type="region of interest" description="Disordered" evidence="1">
    <location>
        <begin position="141"/>
        <end position="160"/>
    </location>
</feature>
<protein>
    <submittedName>
        <fullName evidence="2">Uncharacterized protein</fullName>
    </submittedName>
</protein>
<dbReference type="AlphaFoldDB" id="A0A5C5XS85"/>
<dbReference type="EMBL" id="SJPK01000007">
    <property type="protein sequence ID" value="TWT65381.1"/>
    <property type="molecule type" value="Genomic_DNA"/>
</dbReference>
<reference evidence="2 3" key="1">
    <citation type="submission" date="2019-02" db="EMBL/GenBank/DDBJ databases">
        <title>Deep-cultivation of Planctomycetes and their phenomic and genomic characterization uncovers novel biology.</title>
        <authorList>
            <person name="Wiegand S."/>
            <person name="Jogler M."/>
            <person name="Boedeker C."/>
            <person name="Pinto D."/>
            <person name="Vollmers J."/>
            <person name="Rivas-Marin E."/>
            <person name="Kohn T."/>
            <person name="Peeters S.H."/>
            <person name="Heuer A."/>
            <person name="Rast P."/>
            <person name="Oberbeckmann S."/>
            <person name="Bunk B."/>
            <person name="Jeske O."/>
            <person name="Meyerdierks A."/>
            <person name="Storesund J.E."/>
            <person name="Kallscheuer N."/>
            <person name="Luecker S."/>
            <person name="Lage O.M."/>
            <person name="Pohl T."/>
            <person name="Merkel B.J."/>
            <person name="Hornburger P."/>
            <person name="Mueller R.-W."/>
            <person name="Bruemmer F."/>
            <person name="Labrenz M."/>
            <person name="Spormann A.M."/>
            <person name="Op Den Camp H."/>
            <person name="Overmann J."/>
            <person name="Amann R."/>
            <person name="Jetten M.S.M."/>
            <person name="Mascher T."/>
            <person name="Medema M.H."/>
            <person name="Devos D.P."/>
            <person name="Kaster A.-K."/>
            <person name="Ovreas L."/>
            <person name="Rohde M."/>
            <person name="Galperin M.Y."/>
            <person name="Jogler C."/>
        </authorList>
    </citation>
    <scope>NUCLEOTIDE SEQUENCE [LARGE SCALE GENOMIC DNA]</scope>
    <source>
        <strain evidence="2 3">CA85</strain>
    </source>
</reference>
<evidence type="ECO:0000313" key="2">
    <source>
        <dbReference type="EMBL" id="TWT65381.1"/>
    </source>
</evidence>
<evidence type="ECO:0000256" key="1">
    <source>
        <dbReference type="SAM" id="MobiDB-lite"/>
    </source>
</evidence>
<feature type="region of interest" description="Disordered" evidence="1">
    <location>
        <begin position="171"/>
        <end position="253"/>
    </location>
</feature>
<organism evidence="2 3">
    <name type="scientific">Allorhodopirellula solitaria</name>
    <dbReference type="NCBI Taxonomy" id="2527987"/>
    <lineage>
        <taxon>Bacteria</taxon>
        <taxon>Pseudomonadati</taxon>
        <taxon>Planctomycetota</taxon>
        <taxon>Planctomycetia</taxon>
        <taxon>Pirellulales</taxon>
        <taxon>Pirellulaceae</taxon>
        <taxon>Allorhodopirellula</taxon>
    </lineage>
</organism>
<accession>A0A5C5XS85</accession>
<keyword evidence="3" id="KW-1185">Reference proteome</keyword>